<dbReference type="SUPFAM" id="SSF75169">
    <property type="entry name" value="DsrEFH-like"/>
    <property type="match status" value="1"/>
</dbReference>
<reference evidence="4" key="1">
    <citation type="journal article" date="2018" name="Science">
        <title>A primordial and reversible TCA cycle in a facultatively chemolithoautotrophic thermophile.</title>
        <authorList>
            <person name="Nunoura T."/>
            <person name="Chikaraishi Y."/>
            <person name="Izaki R."/>
            <person name="Suwa T."/>
            <person name="Sato T."/>
            <person name="Harada T."/>
            <person name="Mori K."/>
            <person name="Kato Y."/>
            <person name="Miyazaki M."/>
            <person name="Shimamura S."/>
            <person name="Yanagawa K."/>
            <person name="Shuto A."/>
            <person name="Ohkouchi N."/>
            <person name="Fujita N."/>
            <person name="Takaki Y."/>
            <person name="Atomi H."/>
            <person name="Takai K."/>
        </authorList>
    </citation>
    <scope>NUCLEOTIDE SEQUENCE [LARGE SCALE GENOMIC DNA]</scope>
    <source>
        <strain evidence="4">DSM 17441 / JCM 13301 / NBRC 103674 / ABI70S6</strain>
    </source>
</reference>
<proteinExistence type="inferred from homology"/>
<organism evidence="3 4">
    <name type="scientific">Thermosulfidibacter takaii (strain DSM 17441 / JCM 13301 / NBRC 103674 / ABI70S6)</name>
    <dbReference type="NCBI Taxonomy" id="1298851"/>
    <lineage>
        <taxon>Bacteria</taxon>
        <taxon>Pseudomonadati</taxon>
        <taxon>Thermosulfidibacterota</taxon>
        <taxon>Thermosulfidibacteria</taxon>
        <taxon>Thermosulfidibacterales</taxon>
        <taxon>Thermosulfidibacteraceae</taxon>
    </lineage>
</organism>
<evidence type="ECO:0000313" key="3">
    <source>
        <dbReference type="EMBL" id="BAT71321.1"/>
    </source>
</evidence>
<evidence type="ECO:0000259" key="2">
    <source>
        <dbReference type="PROSITE" id="PS01148"/>
    </source>
</evidence>
<dbReference type="CDD" id="cd03421">
    <property type="entry name" value="SirA_like_N"/>
    <property type="match status" value="1"/>
</dbReference>
<dbReference type="InterPro" id="IPR019870">
    <property type="entry name" value="Se_metab_YedF"/>
</dbReference>
<dbReference type="PROSITE" id="PS01148">
    <property type="entry name" value="UPF0033"/>
    <property type="match status" value="1"/>
</dbReference>
<dbReference type="InterPro" id="IPR001455">
    <property type="entry name" value="TusA-like"/>
</dbReference>
<dbReference type="SUPFAM" id="SSF64307">
    <property type="entry name" value="SirA-like"/>
    <property type="match status" value="1"/>
</dbReference>
<dbReference type="Pfam" id="PF01206">
    <property type="entry name" value="TusA"/>
    <property type="match status" value="1"/>
</dbReference>
<comment type="similarity">
    <text evidence="1">Belongs to the sulfur carrier protein TusA family.</text>
</comment>
<dbReference type="PANTHER" id="PTHR33279:SF6">
    <property type="entry name" value="SULFUR CARRIER PROTEIN YEDF-RELATED"/>
    <property type="match status" value="1"/>
</dbReference>
<dbReference type="NCBIfam" id="TIGR03527">
    <property type="entry name" value="selenium_YedF"/>
    <property type="match status" value="1"/>
</dbReference>
<feature type="domain" description="UPF0033" evidence="2">
    <location>
        <begin position="3"/>
        <end position="27"/>
    </location>
</feature>
<dbReference type="Pfam" id="PF02635">
    <property type="entry name" value="DsrE"/>
    <property type="match status" value="1"/>
</dbReference>
<accession>A0A0S3QSM8</accession>
<dbReference type="STRING" id="1298851.TST_0515"/>
<sequence>MVVDARGYPCPRPVLMTKEALEKIEEGVVEVLVDNEASKENVKRFAERQGCDVEVREEGRCFRLIITKGYTCELPLKEEKAETSDKVVLFLSDSMGEERELGQLLLRAFISTLKEASQKPSKLLFVNRGVFLTTEGSKVIDVLKELEGMGVEIYSCGTCLEYFGIKDKLKVGKVTNMYDTVENLLNADSVVRI</sequence>
<dbReference type="Proteomes" id="UP000063234">
    <property type="component" value="Chromosome"/>
</dbReference>
<dbReference type="InterPro" id="IPR003787">
    <property type="entry name" value="Sulphur_relay_DsrE/F-like"/>
</dbReference>
<dbReference type="AlphaFoldDB" id="A0A0S3QSM8"/>
<dbReference type="InterPro" id="IPR027396">
    <property type="entry name" value="DsrEFH-like"/>
</dbReference>
<dbReference type="EMBL" id="AP013035">
    <property type="protein sequence ID" value="BAT71321.1"/>
    <property type="molecule type" value="Genomic_DNA"/>
</dbReference>
<keyword evidence="4" id="KW-1185">Reference proteome</keyword>
<evidence type="ECO:0000256" key="1">
    <source>
        <dbReference type="ARBA" id="ARBA00008984"/>
    </source>
</evidence>
<dbReference type="Gene3D" id="3.40.1260.10">
    <property type="entry name" value="DsrEFH-like"/>
    <property type="match status" value="1"/>
</dbReference>
<dbReference type="Gene3D" id="3.30.110.40">
    <property type="entry name" value="TusA-like domain"/>
    <property type="match status" value="1"/>
</dbReference>
<evidence type="ECO:0000313" key="4">
    <source>
        <dbReference type="Proteomes" id="UP000063234"/>
    </source>
</evidence>
<gene>
    <name evidence="3" type="ORF">TST_0515</name>
</gene>
<dbReference type="RefSeq" id="WP_068549243.1">
    <property type="nucleotide sequence ID" value="NZ_AP013035.1"/>
</dbReference>
<dbReference type="KEGG" id="ttk:TST_0515"/>
<dbReference type="PANTHER" id="PTHR33279">
    <property type="entry name" value="SULFUR CARRIER PROTEIN YEDF-RELATED"/>
    <property type="match status" value="1"/>
</dbReference>
<name>A0A0S3QSM8_THET7</name>
<protein>
    <submittedName>
        <fullName evidence="3">Selenium metabolism protein YedF</fullName>
    </submittedName>
</protein>
<dbReference type="InterPro" id="IPR036868">
    <property type="entry name" value="TusA-like_sf"/>
</dbReference>